<name>A0A0A7KXX0_AERSS</name>
<reference evidence="1" key="1">
    <citation type="submission" date="2014-03" db="EMBL/GenBank/DDBJ databases">
        <authorList>
            <person name="Emond-Rheault J.-G."/>
            <person name="Trudel M.V."/>
            <person name="Vincent A.T."/>
            <person name="Brochu F."/>
            <person name="Boyle B."/>
            <person name="Tanaka K.H."/>
            <person name="Attere S.A."/>
            <person name="Jubinville E."/>
            <person name="Frenette M."/>
            <person name="Derome N."/>
            <person name="Charette S.J."/>
        </authorList>
    </citation>
    <scope>NUCLEOTIDE SEQUENCE</scope>
    <source>
        <strain evidence="1">HER1085</strain>
    </source>
</reference>
<reference evidence="2" key="3">
    <citation type="journal article" date="2016" name="FEMS Microbiol. Lett.">
        <title>Aeromonas salmonicida subsp. salmonicida strains isolated from Chinese freshwater fish contain a novel genomic island and possible regional-specific mobile genetic elements profiles.</title>
        <authorList>
            <person name="Long M."/>
            <person name="Nielsen T.K."/>
            <person name="Leisner J.J."/>
            <person name="Hansen L.H."/>
            <person name="Shen Z.X."/>
            <person name="Zhang Q.Q."/>
            <person name="Li A."/>
        </authorList>
    </citation>
    <scope>NUCLEOTIDE SEQUENCE</scope>
    <source>
        <strain evidence="2">BG</strain>
    </source>
</reference>
<dbReference type="AlphaFoldDB" id="A0A0A7KXX0"/>
<organism evidence="1">
    <name type="scientific">Aeromonas salmonicida subsp. salmonicida</name>
    <dbReference type="NCBI Taxonomy" id="29491"/>
    <lineage>
        <taxon>Bacteria</taxon>
        <taxon>Pseudomonadati</taxon>
        <taxon>Pseudomonadota</taxon>
        <taxon>Gammaproteobacteria</taxon>
        <taxon>Aeromonadales</taxon>
        <taxon>Aeromonadaceae</taxon>
        <taxon>Aeromonas</taxon>
    </lineage>
</organism>
<dbReference type="EMBL" id="KJ626179">
    <property type="protein sequence ID" value="AIZ49640.1"/>
    <property type="molecule type" value="Genomic_DNA"/>
</dbReference>
<evidence type="ECO:0000313" key="2">
    <source>
        <dbReference type="EMBL" id="AOA33842.1"/>
    </source>
</evidence>
<reference evidence="1" key="2">
    <citation type="journal article" date="2015" name="Vet. Microbiol.">
        <title>Variants of a genomic island in Aeromonas salmonicida subsp. salmonicida link isolates with their geographical origins.</title>
        <authorList>
            <person name="Emond-Rheault J.G."/>
            <person name="Vincent A.T."/>
            <person name="Trudel M.V."/>
            <person name="Brochu F."/>
            <person name="Boyle B."/>
            <person name="Tanaka K.H."/>
            <person name="Attere S.A."/>
            <person name="Jubinville E."/>
            <person name="Loch T.P."/>
            <person name="Winters A.D."/>
            <person name="Faisal M."/>
            <person name="Frenette M."/>
            <person name="Derome N."/>
            <person name="Charette S.J."/>
        </authorList>
    </citation>
    <scope>NUCLEOTIDE SEQUENCE</scope>
    <source>
        <strain evidence="1">HER1085</strain>
    </source>
</reference>
<dbReference type="EMBL" id="KU923576">
    <property type="protein sequence ID" value="AOA33842.1"/>
    <property type="molecule type" value="Genomic_DNA"/>
</dbReference>
<dbReference type="InterPro" id="IPR009731">
    <property type="entry name" value="P-like"/>
</dbReference>
<proteinExistence type="predicted"/>
<dbReference type="RefSeq" id="WP_052446560.1">
    <property type="nucleotide sequence ID" value="NZ_JADKRF010000006.1"/>
</dbReference>
<accession>A0A0A7KXX0</accession>
<evidence type="ECO:0000313" key="3">
    <source>
        <dbReference type="EMBL" id="QWY91805.1"/>
    </source>
</evidence>
<dbReference type="EMBL" id="MW218448">
    <property type="protein sequence ID" value="QWY91805.1"/>
    <property type="molecule type" value="Genomic_DNA"/>
</dbReference>
<protein>
    <submittedName>
        <fullName evidence="1">Phage replication protein P</fullName>
    </submittedName>
    <submittedName>
        <fullName evidence="3">Replication P family protein</fullName>
    </submittedName>
</protein>
<dbReference type="Pfam" id="PF06992">
    <property type="entry name" value="Phage_lambda_P"/>
    <property type="match status" value="1"/>
</dbReference>
<reference evidence="3" key="4">
    <citation type="journal article" date="2021" name="FEMS Microbiol. Lett.">
        <title>AsaGEI2d: a new variant of a genomic island identified in a group of Aeromonas salmonicida subsp. salmonicida isolated from France, which bears the pAsa7 plasmid.</title>
        <authorList>
            <person name="Vincent A.T."/>
            <person name="Intertaglia L."/>
            <person name="Loyer V."/>
            <person name="Paquet V.E."/>
            <person name="Adouane E."/>
            <person name="Martin P."/>
            <person name="Berard C."/>
            <person name="Lami R."/>
            <person name="Charette S.J."/>
        </authorList>
    </citation>
    <scope>NUCLEOTIDE SEQUENCE</scope>
    <source>
        <strain evidence="3">BBCC2887</strain>
    </source>
</reference>
<evidence type="ECO:0000313" key="1">
    <source>
        <dbReference type="EMBL" id="AIZ49640.1"/>
    </source>
</evidence>
<dbReference type="GO" id="GO:0006270">
    <property type="term" value="P:DNA replication initiation"/>
    <property type="evidence" value="ECO:0007669"/>
    <property type="project" value="InterPro"/>
</dbReference>
<sequence>MAMKPLSEVLASMPSEIQATPVRPVAASVTEQDTQVVARLFEQLKVIFPAWQRAFPNPEMQARALREWTVALVEANCTSREQLGHGMRVARQQQIPFFPGTGQFIKWCQITPESLGLPTLDTALVEVRTRRFTHPAVELAAKATSWECKTLSLDAYRPVFEQAYTQLLRRVVAGEDLGAEVLKGLPTREQIQHSPEFYQQTGQRGVESLKALFKRGGLPDVQS</sequence>